<evidence type="ECO:0000313" key="2">
    <source>
        <dbReference type="EMBL" id="TRL78666.1"/>
    </source>
</evidence>
<gene>
    <name evidence="2" type="ORF">FNL11_03565</name>
</gene>
<feature type="domain" description="DUF2089" evidence="1">
    <location>
        <begin position="13"/>
        <end position="57"/>
    </location>
</feature>
<dbReference type="Proteomes" id="UP000316594">
    <property type="component" value="Unassembled WGS sequence"/>
</dbReference>
<proteinExistence type="predicted"/>
<evidence type="ECO:0000313" key="3">
    <source>
        <dbReference type="Proteomes" id="UP000316594"/>
    </source>
</evidence>
<dbReference type="EMBL" id="VJMP01000002">
    <property type="protein sequence ID" value="TRL78666.1"/>
    <property type="molecule type" value="Genomic_DNA"/>
</dbReference>
<dbReference type="Pfam" id="PF09862">
    <property type="entry name" value="DUF2089"/>
    <property type="match status" value="1"/>
</dbReference>
<dbReference type="InterPro" id="IPR018658">
    <property type="entry name" value="DUF2089"/>
</dbReference>
<dbReference type="AlphaFoldDB" id="A0AB38PF56"/>
<reference evidence="2 3" key="1">
    <citation type="submission" date="2019-07" db="EMBL/GenBank/DDBJ databases">
        <title>Genome Sequencing and Assembly of Staphylococcus haemolyticus SDA2.</title>
        <authorList>
            <person name="Emmons C.B."/>
            <person name="Park C."/>
            <person name="Sevigny J.L."/>
            <person name="Andam C."/>
        </authorList>
    </citation>
    <scope>NUCLEOTIDE SEQUENCE [LARGE SCALE GENOMIC DNA]</scope>
    <source>
        <strain evidence="2 3">SDA2</strain>
    </source>
</reference>
<comment type="caution">
    <text evidence="2">The sequence shown here is derived from an EMBL/GenBank/DDBJ whole genome shotgun (WGS) entry which is preliminary data.</text>
</comment>
<accession>A0AB38PF56</accession>
<organism evidence="2 3">
    <name type="scientific">Staphylococcus haemolyticus</name>
    <dbReference type="NCBI Taxonomy" id="1283"/>
    <lineage>
        <taxon>Bacteria</taxon>
        <taxon>Bacillati</taxon>
        <taxon>Bacillota</taxon>
        <taxon>Bacilli</taxon>
        <taxon>Bacillales</taxon>
        <taxon>Staphylococcaceae</taxon>
        <taxon>Staphylococcus</taxon>
    </lineage>
</organism>
<protein>
    <submittedName>
        <fullName evidence="2">DUF2089 domain-containing protein</fullName>
    </submittedName>
</protein>
<name>A0AB38PF56_STAHA</name>
<dbReference type="RefSeq" id="WP_053016180.1">
    <property type="nucleotide sequence ID" value="NZ_CAJCGY010000037.1"/>
</dbReference>
<sequence length="98" mass="11439">MNQNEIPSWILNLDKGDIEFIKNLVLYSGSLKQLAKYYEVSYPTVRQRLNNVIEKVKMSEQQEDSSLVSFVRTLAIEEKLELNDAKTILDLYNKERKG</sequence>
<evidence type="ECO:0000259" key="1">
    <source>
        <dbReference type="Pfam" id="PF09862"/>
    </source>
</evidence>